<name>V2QD29_9BACT</name>
<accession>V2QD29</accession>
<keyword evidence="2" id="KW-0004">4Fe-4S</keyword>
<dbReference type="PANTHER" id="PTHR43177">
    <property type="entry name" value="PROTEIN NRFC"/>
    <property type="match status" value="1"/>
</dbReference>
<keyword evidence="4" id="KW-0677">Repeat</keyword>
<dbReference type="InterPro" id="IPR050954">
    <property type="entry name" value="ET_IronSulfur_Cluster-Binding"/>
</dbReference>
<evidence type="ECO:0000256" key="1">
    <source>
        <dbReference type="ARBA" id="ARBA00022448"/>
    </source>
</evidence>
<evidence type="ECO:0000256" key="2">
    <source>
        <dbReference type="ARBA" id="ARBA00022485"/>
    </source>
</evidence>
<dbReference type="InterPro" id="IPR017896">
    <property type="entry name" value="4Fe4S_Fe-S-bd"/>
</dbReference>
<dbReference type="GO" id="GO:0051539">
    <property type="term" value="F:4 iron, 4 sulfur cluster binding"/>
    <property type="evidence" value="ECO:0007669"/>
    <property type="project" value="UniProtKB-KW"/>
</dbReference>
<keyword evidence="7" id="KW-0411">Iron-sulfur</keyword>
<evidence type="ECO:0000256" key="4">
    <source>
        <dbReference type="ARBA" id="ARBA00022737"/>
    </source>
</evidence>
<dbReference type="eggNOG" id="COG0437">
    <property type="taxonomic scope" value="Bacteria"/>
</dbReference>
<keyword evidence="9" id="KW-1185">Reference proteome</keyword>
<dbReference type="PANTHER" id="PTHR43177:SF5">
    <property type="entry name" value="ANAEROBIC DIMETHYL SULFOXIDE REDUCTASE CHAIN B-RELATED"/>
    <property type="match status" value="1"/>
</dbReference>
<dbReference type="Proteomes" id="UP000017429">
    <property type="component" value="Chromosome"/>
</dbReference>
<sequence length="216" mass="23976">MQYGFVFDQSRCMGCNACTVSCKDWNQVKSGLVRWRKHVGHEKTNEGYDVTTRTSILQNVENLVMSCNHCDRPACVKACSSNAISKDANTGIVSIDREKCIGVLACITACPFGAIGIADDYQEPEKQGGWQISHPAQKCNMCIDRVNDGQEPVCVASCVGRAIHWGPIDELKRDYPAAVTINKNKFPYAYQNDNEDTGPSFLIIPRNPLNIIFKTH</sequence>
<dbReference type="SUPFAM" id="SSF54862">
    <property type="entry name" value="4Fe-4S ferredoxins"/>
    <property type="match status" value="1"/>
</dbReference>
<dbReference type="GO" id="GO:0046872">
    <property type="term" value="F:metal ion binding"/>
    <property type="evidence" value="ECO:0007669"/>
    <property type="project" value="UniProtKB-KW"/>
</dbReference>
<dbReference type="OrthoDB" id="9779457at2"/>
<dbReference type="KEGG" id="msch:N508_001009"/>
<dbReference type="RefSeq" id="WP_023275306.1">
    <property type="nucleotide sequence ID" value="NZ_CP097562.1"/>
</dbReference>
<keyword evidence="3" id="KW-0479">Metal-binding</keyword>
<reference evidence="8" key="3">
    <citation type="submission" date="2022-06" db="EMBL/GenBank/DDBJ databases">
        <title>Resources to Facilitate Use of the Altered Schaedler Flora (ASF) Mouse Model to Study Microbiome Function.</title>
        <authorList>
            <person name="Proctor A."/>
            <person name="Parvinroo S."/>
            <person name="Richie T."/>
            <person name="Jia X."/>
            <person name="Lee S.T.M."/>
            <person name="Karp P.D."/>
            <person name="Paley S."/>
            <person name="Kostic A.D."/>
            <person name="Pierre J.F."/>
            <person name="Wannemuehler M.J."/>
            <person name="Phillips G.J."/>
        </authorList>
    </citation>
    <scope>NUCLEOTIDE SEQUENCE</scope>
    <source>
        <strain evidence="8">ASF457</strain>
    </source>
</reference>
<evidence type="ECO:0000256" key="3">
    <source>
        <dbReference type="ARBA" id="ARBA00022723"/>
    </source>
</evidence>
<proteinExistence type="predicted"/>
<evidence type="ECO:0000313" key="8">
    <source>
        <dbReference type="EMBL" id="USF23936.1"/>
    </source>
</evidence>
<evidence type="ECO:0000256" key="5">
    <source>
        <dbReference type="ARBA" id="ARBA00022982"/>
    </source>
</evidence>
<keyword evidence="5" id="KW-0249">Electron transport</keyword>
<dbReference type="EMBL" id="CP097562">
    <property type="protein sequence ID" value="USF23936.1"/>
    <property type="molecule type" value="Genomic_DNA"/>
</dbReference>
<dbReference type="AlphaFoldDB" id="V2QD29"/>
<evidence type="ECO:0000256" key="7">
    <source>
        <dbReference type="ARBA" id="ARBA00023014"/>
    </source>
</evidence>
<reference evidence="8" key="1">
    <citation type="journal article" date="2014" name="Genome Announc.">
        <title>Draft genome sequences of the altered schaedler flora, a defined bacterial community from gnotobiotic mice.</title>
        <authorList>
            <person name="Wannemuehler M.J."/>
            <person name="Overstreet A.M."/>
            <person name="Ward D.V."/>
            <person name="Phillips G.J."/>
        </authorList>
    </citation>
    <scope>NUCLEOTIDE SEQUENCE</scope>
    <source>
        <strain evidence="8">ASF457</strain>
    </source>
</reference>
<dbReference type="Pfam" id="PF13247">
    <property type="entry name" value="Fer4_11"/>
    <property type="match status" value="1"/>
</dbReference>
<evidence type="ECO:0000313" key="9">
    <source>
        <dbReference type="Proteomes" id="UP000017429"/>
    </source>
</evidence>
<keyword evidence="6" id="KW-0408">Iron</keyword>
<keyword evidence="1" id="KW-0813">Transport</keyword>
<dbReference type="PROSITE" id="PS51379">
    <property type="entry name" value="4FE4S_FER_2"/>
    <property type="match status" value="2"/>
</dbReference>
<organism evidence="8 9">
    <name type="scientific">Mucispirillum schaedleri ASF457</name>
    <dbReference type="NCBI Taxonomy" id="1379858"/>
    <lineage>
        <taxon>Bacteria</taxon>
        <taxon>Pseudomonadati</taxon>
        <taxon>Deferribacterota</taxon>
        <taxon>Deferribacteres</taxon>
        <taxon>Deferribacterales</taxon>
        <taxon>Mucispirillaceae</taxon>
        <taxon>Mucispirillum</taxon>
    </lineage>
</organism>
<evidence type="ECO:0000256" key="6">
    <source>
        <dbReference type="ARBA" id="ARBA00023004"/>
    </source>
</evidence>
<gene>
    <name evidence="8" type="primary">dmsB_4</name>
    <name evidence="8" type="ORF">N508_001009</name>
</gene>
<dbReference type="Gene3D" id="3.30.70.20">
    <property type="match status" value="2"/>
</dbReference>
<reference evidence="8" key="2">
    <citation type="submission" date="2022-05" db="EMBL/GenBank/DDBJ databases">
        <authorList>
            <person name="Proctor A.L."/>
            <person name="Phillips G.J."/>
            <person name="Wannemuehler M.J."/>
        </authorList>
    </citation>
    <scope>NUCLEOTIDE SEQUENCE</scope>
    <source>
        <strain evidence="8">ASF457</strain>
    </source>
</reference>
<protein>
    <submittedName>
        <fullName evidence="8">Anaerobic dimethyl sulfoxide reductase chain B</fullName>
    </submittedName>
</protein>
<dbReference type="CDD" id="cd16371">
    <property type="entry name" value="DMSOR_beta_like"/>
    <property type="match status" value="1"/>
</dbReference>